<dbReference type="Gene3D" id="3.30.200.20">
    <property type="entry name" value="Phosphorylase Kinase, domain 1"/>
    <property type="match status" value="1"/>
</dbReference>
<gene>
    <name evidence="3" type="ORF">G4B88_002601</name>
</gene>
<dbReference type="InterPro" id="IPR011009">
    <property type="entry name" value="Kinase-like_dom_sf"/>
</dbReference>
<dbReference type="SMART" id="SM00220">
    <property type="entry name" value="S_TKc"/>
    <property type="match status" value="1"/>
</dbReference>
<dbReference type="GO" id="GO:0005524">
    <property type="term" value="F:ATP binding"/>
    <property type="evidence" value="ECO:0007669"/>
    <property type="project" value="InterPro"/>
</dbReference>
<dbReference type="GO" id="GO:0004674">
    <property type="term" value="F:protein serine/threonine kinase activity"/>
    <property type="evidence" value="ECO:0007669"/>
    <property type="project" value="InterPro"/>
</dbReference>
<comment type="caution">
    <text evidence="3">The sequence shown here is derived from an EMBL/GenBank/DDBJ whole genome shotgun (WGS) entry which is preliminary data.</text>
</comment>
<dbReference type="GO" id="GO:0005776">
    <property type="term" value="C:autophagosome"/>
    <property type="evidence" value="ECO:0007669"/>
    <property type="project" value="TreeGrafter"/>
</dbReference>
<dbReference type="Pfam" id="PF00069">
    <property type="entry name" value="Pkinase"/>
    <property type="match status" value="1"/>
</dbReference>
<dbReference type="GO" id="GO:0016020">
    <property type="term" value="C:membrane"/>
    <property type="evidence" value="ECO:0007669"/>
    <property type="project" value="TreeGrafter"/>
</dbReference>
<feature type="domain" description="Protein kinase" evidence="2">
    <location>
        <begin position="1"/>
        <end position="174"/>
    </location>
</feature>
<dbReference type="GO" id="GO:0010506">
    <property type="term" value="P:regulation of autophagy"/>
    <property type="evidence" value="ECO:0007669"/>
    <property type="project" value="InterPro"/>
</dbReference>
<dbReference type="Gene3D" id="1.10.510.10">
    <property type="entry name" value="Transferase(Phosphotransferase) domain 1"/>
    <property type="match status" value="2"/>
</dbReference>
<proteinExistence type="predicted"/>
<accession>A0A7J6I9L6</accession>
<dbReference type="InterPro" id="IPR000719">
    <property type="entry name" value="Prot_kinase_dom"/>
</dbReference>
<dbReference type="PANTHER" id="PTHR24348:SF53">
    <property type="entry name" value="SERINE_THREONINE-PROTEIN KINASE ATG1T"/>
    <property type="match status" value="1"/>
</dbReference>
<dbReference type="AlphaFoldDB" id="A0A7J6I9L6"/>
<dbReference type="PROSITE" id="PS50011">
    <property type="entry name" value="PROTEIN_KINASE_DOM"/>
    <property type="match status" value="1"/>
</dbReference>
<reference evidence="3 4" key="1">
    <citation type="journal article" date="2020" name="bioRxiv">
        <title>Sequence and annotation of 42 cannabis genomes reveals extensive copy number variation in cannabinoid synthesis and pathogen resistance genes.</title>
        <authorList>
            <person name="Mckernan K.J."/>
            <person name="Helbert Y."/>
            <person name="Kane L.T."/>
            <person name="Ebling H."/>
            <person name="Zhang L."/>
            <person name="Liu B."/>
            <person name="Eaton Z."/>
            <person name="Mclaughlin S."/>
            <person name="Kingan S."/>
            <person name="Baybayan P."/>
            <person name="Concepcion G."/>
            <person name="Jordan M."/>
            <person name="Riva A."/>
            <person name="Barbazuk W."/>
            <person name="Harkins T."/>
        </authorList>
    </citation>
    <scope>NUCLEOTIDE SEQUENCE [LARGE SCALE GENOMIC DNA]</scope>
    <source>
        <strain evidence="4">cv. Jamaican Lion 4</strain>
        <tissue evidence="3">Leaf</tissue>
    </source>
</reference>
<feature type="non-terminal residue" evidence="3">
    <location>
        <position position="314"/>
    </location>
</feature>
<evidence type="ECO:0000259" key="2">
    <source>
        <dbReference type="PROSITE" id="PS50011"/>
    </source>
</evidence>
<dbReference type="GO" id="GO:0000407">
    <property type="term" value="C:phagophore assembly site"/>
    <property type="evidence" value="ECO:0007669"/>
    <property type="project" value="TreeGrafter"/>
</dbReference>
<dbReference type="GO" id="GO:0000045">
    <property type="term" value="P:autophagosome assembly"/>
    <property type="evidence" value="ECO:0007669"/>
    <property type="project" value="TreeGrafter"/>
</dbReference>
<dbReference type="GO" id="GO:0005829">
    <property type="term" value="C:cytosol"/>
    <property type="evidence" value="ECO:0007669"/>
    <property type="project" value="TreeGrafter"/>
</dbReference>
<name>A0A7J6I9L6_CANSA</name>
<protein>
    <recommendedName>
        <fullName evidence="2">Protein kinase domain-containing protein</fullName>
    </recommendedName>
</protein>
<organism evidence="3 4">
    <name type="scientific">Cannabis sativa</name>
    <name type="common">Hemp</name>
    <name type="synonym">Marijuana</name>
    <dbReference type="NCBI Taxonomy" id="3483"/>
    <lineage>
        <taxon>Eukaryota</taxon>
        <taxon>Viridiplantae</taxon>
        <taxon>Streptophyta</taxon>
        <taxon>Embryophyta</taxon>
        <taxon>Tracheophyta</taxon>
        <taxon>Spermatophyta</taxon>
        <taxon>Magnoliopsida</taxon>
        <taxon>eudicotyledons</taxon>
        <taxon>Gunneridae</taxon>
        <taxon>Pentapetalae</taxon>
        <taxon>rosids</taxon>
        <taxon>fabids</taxon>
        <taxon>Rosales</taxon>
        <taxon>Cannabaceae</taxon>
        <taxon>Cannabis</taxon>
    </lineage>
</organism>
<keyword evidence="4" id="KW-1185">Reference proteome</keyword>
<dbReference type="EMBL" id="JAATIQ010000003">
    <property type="protein sequence ID" value="KAF4403748.1"/>
    <property type="molecule type" value="Genomic_DNA"/>
</dbReference>
<dbReference type="Proteomes" id="UP000583929">
    <property type="component" value="Unassembled WGS sequence"/>
</dbReference>
<dbReference type="InterPro" id="IPR045269">
    <property type="entry name" value="Atg1-like"/>
</dbReference>
<dbReference type="SUPFAM" id="SSF56112">
    <property type="entry name" value="Protein kinase-like (PK-like)"/>
    <property type="match status" value="1"/>
</dbReference>
<evidence type="ECO:0000256" key="1">
    <source>
        <dbReference type="SAM" id="MobiDB-lite"/>
    </source>
</evidence>
<feature type="region of interest" description="Disordered" evidence="1">
    <location>
        <begin position="291"/>
        <end position="314"/>
    </location>
</feature>
<dbReference type="InterPro" id="IPR008271">
    <property type="entry name" value="Ser/Thr_kinase_AS"/>
</dbReference>
<sequence>MRSCFDCEFNFLSSVNHPNIVRLFHIFHGKDCIFFYSIALKQFLNRNSELFTAAVGLEVMQSHHIAHRDLKPENILLSSTEGDPVLKMADFGLSSRRLWSLGVILFELLNGYPPFSGRNNFQVLKNIKSSTCLPFSQRVLPELHLDSVDMCAKLLSLNPTHHLSFSEFCSHNFLTINGEVRGSFGKVNKGIILNSQKRVAVKRLSRLLEEGDVEFQEMKAIGRTHHKEPSSFTRILSHYSIGIVLLEIICCRKNVILDLLEEEEAVLEDWVYNCFENKKLEKVEDPLLRLPSSNEEGSANARRLARPASSIAQN</sequence>
<dbReference type="PROSITE" id="PS00108">
    <property type="entry name" value="PROTEIN_KINASE_ST"/>
    <property type="match status" value="1"/>
</dbReference>
<dbReference type="PANTHER" id="PTHR24348">
    <property type="entry name" value="SERINE/THREONINE-PROTEIN KINASE UNC-51-RELATED"/>
    <property type="match status" value="1"/>
</dbReference>
<evidence type="ECO:0000313" key="4">
    <source>
        <dbReference type="Proteomes" id="UP000583929"/>
    </source>
</evidence>
<evidence type="ECO:0000313" key="3">
    <source>
        <dbReference type="EMBL" id="KAF4403748.1"/>
    </source>
</evidence>